<dbReference type="PANTHER" id="PTHR23150:SF19">
    <property type="entry name" value="FORMYLGLYCINE-GENERATING ENZYME"/>
    <property type="match status" value="1"/>
</dbReference>
<dbReference type="PANTHER" id="PTHR23150">
    <property type="entry name" value="SULFATASE MODIFYING FACTOR 1, 2"/>
    <property type="match status" value="1"/>
</dbReference>
<dbReference type="InterPro" id="IPR016187">
    <property type="entry name" value="CTDL_fold"/>
</dbReference>
<feature type="compositionally biased region" description="Basic and acidic residues" evidence="1">
    <location>
        <begin position="468"/>
        <end position="481"/>
    </location>
</feature>
<protein>
    <submittedName>
        <fullName evidence="3">Protein involved in gliding motility GldJ</fullName>
    </submittedName>
</protein>
<sequence length="586" mass="67666">MISCEGFNMIETDFYMKKIIKTSLIYSGVILIMTSCFNQQRDFGSDRYSENIGYDFSKPEYGGLTKLTEVVEQQVPNGMVSIEGGMFVMGQVQQNVMGGINNKPKNVHVQSFYIDDSEVSNKEYLIYLDWLAKVFPKNNPKYKHIYTAALPDTTVWRNPLGNDGNLPKTYLRHRAYEDYPVVGVSWLQANDYCKWRTDRIAEKRLVDEGILKPLYNNGNVTVEGRNHFDIEVFEANPNLLFGGDKSIYTDYIANESNDEEYSANDSITINTNSNSPKNNNLNIKRQSPNPDIRLPTEIEWEYAAKADMENRFENTIRGRKKYAWRGESTRDEQSKYYTQHANFKQSNGDYSGIAGWSSDTGDITTPVRSFPPNAYGLYDMAGNVAEWVFDVYRPTIESNLNDFNYSRGNIYRKPRLDENGNVVVASFNDIVYDTLPNGKVVPSVLPGQILKEEVTDNDMYLNPNYQKSDNRNFADGDRSSSRDYAQNDENRKRMYNAPILLPPTINEETGEIEYKYDDKTRTTLITNYSRVYKGGSWKDREYWLDPSQRRYLEEYMSTNYIGFRCAVSKVGDSHEKEKRSIFSAYY</sequence>
<evidence type="ECO:0000313" key="3">
    <source>
        <dbReference type="EMBL" id="SHH65029.1"/>
    </source>
</evidence>
<feature type="region of interest" description="Disordered" evidence="1">
    <location>
        <begin position="270"/>
        <end position="290"/>
    </location>
</feature>
<gene>
    <name evidence="3" type="ORF">SAMN05444281_1406</name>
</gene>
<dbReference type="AlphaFoldDB" id="A0A1M5UPZ6"/>
<organism evidence="3 4">
    <name type="scientific">Wenyingzhuangia marina</name>
    <dbReference type="NCBI Taxonomy" id="1195760"/>
    <lineage>
        <taxon>Bacteria</taxon>
        <taxon>Pseudomonadati</taxon>
        <taxon>Bacteroidota</taxon>
        <taxon>Flavobacteriia</taxon>
        <taxon>Flavobacteriales</taxon>
        <taxon>Flavobacteriaceae</taxon>
        <taxon>Wenyingzhuangia</taxon>
    </lineage>
</organism>
<feature type="region of interest" description="Disordered" evidence="1">
    <location>
        <begin position="461"/>
        <end position="493"/>
    </location>
</feature>
<reference evidence="4" key="1">
    <citation type="submission" date="2016-11" db="EMBL/GenBank/DDBJ databases">
        <authorList>
            <person name="Varghese N."/>
            <person name="Submissions S."/>
        </authorList>
    </citation>
    <scope>NUCLEOTIDE SEQUENCE [LARGE SCALE GENOMIC DNA]</scope>
    <source>
        <strain evidence="4">DSM 100572</strain>
    </source>
</reference>
<dbReference type="NCBIfam" id="TIGR03524">
    <property type="entry name" value="GldJ"/>
    <property type="match status" value="1"/>
</dbReference>
<feature type="compositionally biased region" description="Low complexity" evidence="1">
    <location>
        <begin position="270"/>
        <end position="283"/>
    </location>
</feature>
<feature type="domain" description="Sulfatase-modifying factor enzyme-like" evidence="2">
    <location>
        <begin position="78"/>
        <end position="398"/>
    </location>
</feature>
<proteinExistence type="predicted"/>
<dbReference type="InterPro" id="IPR005532">
    <property type="entry name" value="SUMF_dom"/>
</dbReference>
<dbReference type="InterPro" id="IPR051043">
    <property type="entry name" value="Sulfatase_Mod_Factor_Kinase"/>
</dbReference>
<accession>A0A1M5UPZ6</accession>
<dbReference type="InterPro" id="IPR019865">
    <property type="entry name" value="Glid_motil-assoc_lipo_GldJ"/>
</dbReference>
<dbReference type="STRING" id="1195760.SAMN05444281_1406"/>
<evidence type="ECO:0000256" key="1">
    <source>
        <dbReference type="SAM" id="MobiDB-lite"/>
    </source>
</evidence>
<dbReference type="Pfam" id="PF03781">
    <property type="entry name" value="FGE-sulfatase"/>
    <property type="match status" value="1"/>
</dbReference>
<dbReference type="GO" id="GO:0120147">
    <property type="term" value="F:formylglycine-generating oxidase activity"/>
    <property type="evidence" value="ECO:0007669"/>
    <property type="project" value="TreeGrafter"/>
</dbReference>
<evidence type="ECO:0000259" key="2">
    <source>
        <dbReference type="Pfam" id="PF03781"/>
    </source>
</evidence>
<dbReference type="Gene3D" id="3.90.1580.10">
    <property type="entry name" value="paralog of FGE (formylglycine-generating enzyme)"/>
    <property type="match status" value="2"/>
</dbReference>
<dbReference type="Proteomes" id="UP000184109">
    <property type="component" value="Unassembled WGS sequence"/>
</dbReference>
<keyword evidence="4" id="KW-1185">Reference proteome</keyword>
<name>A0A1M5UPZ6_9FLAO</name>
<dbReference type="InterPro" id="IPR042095">
    <property type="entry name" value="SUMF_sf"/>
</dbReference>
<dbReference type="EMBL" id="FQXQ01000002">
    <property type="protein sequence ID" value="SHH65029.1"/>
    <property type="molecule type" value="Genomic_DNA"/>
</dbReference>
<evidence type="ECO:0000313" key="4">
    <source>
        <dbReference type="Proteomes" id="UP000184109"/>
    </source>
</evidence>
<dbReference type="SUPFAM" id="SSF56436">
    <property type="entry name" value="C-type lectin-like"/>
    <property type="match status" value="1"/>
</dbReference>